<organism evidence="7 8">
    <name type="scientific">Stachybotrys elegans</name>
    <dbReference type="NCBI Taxonomy" id="80388"/>
    <lineage>
        <taxon>Eukaryota</taxon>
        <taxon>Fungi</taxon>
        <taxon>Dikarya</taxon>
        <taxon>Ascomycota</taxon>
        <taxon>Pezizomycotina</taxon>
        <taxon>Sordariomycetes</taxon>
        <taxon>Hypocreomycetidae</taxon>
        <taxon>Hypocreales</taxon>
        <taxon>Stachybotryaceae</taxon>
        <taxon>Stachybotrys</taxon>
    </lineage>
</organism>
<evidence type="ECO:0000256" key="5">
    <source>
        <dbReference type="PIRSR" id="PIRSR604294-1"/>
    </source>
</evidence>
<feature type="binding site" evidence="5">
    <location>
        <position position="278"/>
    </location>
    <ligand>
        <name>Fe cation</name>
        <dbReference type="ChEBI" id="CHEBI:24875"/>
        <note>catalytic</note>
    </ligand>
</feature>
<dbReference type="Pfam" id="PF03055">
    <property type="entry name" value="RPE65"/>
    <property type="match status" value="1"/>
</dbReference>
<evidence type="ECO:0000256" key="4">
    <source>
        <dbReference type="ARBA" id="ARBA00023004"/>
    </source>
</evidence>
<comment type="similarity">
    <text evidence="1">Belongs to the carotenoid oxygenase family.</text>
</comment>
<proteinExistence type="inferred from homology"/>
<feature type="binding site" evidence="5">
    <location>
        <position position="348"/>
    </location>
    <ligand>
        <name>Fe cation</name>
        <dbReference type="ChEBI" id="CHEBI:24875"/>
        <note>catalytic</note>
    </ligand>
</feature>
<dbReference type="AlphaFoldDB" id="A0A8K0WPB1"/>
<evidence type="ECO:0000313" key="7">
    <source>
        <dbReference type="EMBL" id="KAH7313860.1"/>
    </source>
</evidence>
<dbReference type="InterPro" id="IPR004294">
    <property type="entry name" value="Carotenoid_Oase"/>
</dbReference>
<gene>
    <name evidence="7" type="ORF">B0I35DRAFT_279516</name>
</gene>
<dbReference type="Proteomes" id="UP000813444">
    <property type="component" value="Unassembled WGS sequence"/>
</dbReference>
<protein>
    <submittedName>
        <fullName evidence="7">Carotenoid oxygenase</fullName>
    </submittedName>
</protein>
<dbReference type="OrthoDB" id="407010at2759"/>
<evidence type="ECO:0000313" key="8">
    <source>
        <dbReference type="Proteomes" id="UP000813444"/>
    </source>
</evidence>
<dbReference type="PANTHER" id="PTHR10543:SF24">
    <property type="entry name" value="CAROTENOID ISOMEROOXYGENASE"/>
    <property type="match status" value="1"/>
</dbReference>
<evidence type="ECO:0000256" key="6">
    <source>
        <dbReference type="SAM" id="MobiDB-lite"/>
    </source>
</evidence>
<dbReference type="GO" id="GO:0010436">
    <property type="term" value="F:carotenoid dioxygenase activity"/>
    <property type="evidence" value="ECO:0007669"/>
    <property type="project" value="TreeGrafter"/>
</dbReference>
<dbReference type="GO" id="GO:0016121">
    <property type="term" value="P:carotene catabolic process"/>
    <property type="evidence" value="ECO:0007669"/>
    <property type="project" value="TreeGrafter"/>
</dbReference>
<comment type="cofactor">
    <cofactor evidence="5">
        <name>Fe(2+)</name>
        <dbReference type="ChEBI" id="CHEBI:29033"/>
    </cofactor>
    <text evidence="5">Binds 1 Fe(2+) ion per subunit.</text>
</comment>
<dbReference type="GO" id="GO:0046872">
    <property type="term" value="F:metal ion binding"/>
    <property type="evidence" value="ECO:0007669"/>
    <property type="project" value="UniProtKB-KW"/>
</dbReference>
<dbReference type="EMBL" id="JAGPNK010000009">
    <property type="protein sequence ID" value="KAH7313860.1"/>
    <property type="molecule type" value="Genomic_DNA"/>
</dbReference>
<comment type="caution">
    <text evidence="7">The sequence shown here is derived from an EMBL/GenBank/DDBJ whole genome shotgun (WGS) entry which is preliminary data.</text>
</comment>
<sequence length="560" mass="62307">MALNGSGVIRRTPEDEDADKQQTATNFLNESWKQWPNEAGFDGLEEHRGPLPLTIKGTIPTWAAGALYRTGPGLSKVEDTAMGTYYVSHWFDGFAHTHKFDIIADPDASTASVTYSSRRQSDDFVAHIKKTGWRSSISFAQCADPCVGLFAKAKSVFEPRHLNNSVTVHLDPPGFPSKSPLEGRKVFIGTDNTSVVEVHPDTLEPIGEATQHSLHKDLGGPLSCAHAQRDPETGDVFNFNLELGKSPVYRIFRVNAESGTTDILATVTEPEVAAGYIHSFFLTENYVVLCVPSSHYSIKGLRIVWERNLVDAMLPFDESKPCQWIVVDRRHSQGVVARFTTPPGFFFHSVNAFEEQTRDEDGNVCTDINLDYVGYDTPDIILSYYYDVILDRNDATKKHWIDNEQYKKTNPHLVRYRYRVSPQTDPCDAQQVLSIPNPHVGELPTINAAYACRPYRYVYSTPSRGLSTALDCIAKTDLRTREAVLWRGPQGHSPGEPVFVARPDARDEDDGVLLSVVLDGSAQRSYLLCLDARTMEEMGRAEADFAIGMGFHGSHASASR</sequence>
<evidence type="ECO:0000256" key="1">
    <source>
        <dbReference type="ARBA" id="ARBA00006787"/>
    </source>
</evidence>
<dbReference type="PANTHER" id="PTHR10543">
    <property type="entry name" value="BETA-CAROTENE DIOXYGENASE"/>
    <property type="match status" value="1"/>
</dbReference>
<reference evidence="7" key="1">
    <citation type="journal article" date="2021" name="Nat. Commun.">
        <title>Genetic determinants of endophytism in the Arabidopsis root mycobiome.</title>
        <authorList>
            <person name="Mesny F."/>
            <person name="Miyauchi S."/>
            <person name="Thiergart T."/>
            <person name="Pickel B."/>
            <person name="Atanasova L."/>
            <person name="Karlsson M."/>
            <person name="Huettel B."/>
            <person name="Barry K.W."/>
            <person name="Haridas S."/>
            <person name="Chen C."/>
            <person name="Bauer D."/>
            <person name="Andreopoulos W."/>
            <person name="Pangilinan J."/>
            <person name="LaButti K."/>
            <person name="Riley R."/>
            <person name="Lipzen A."/>
            <person name="Clum A."/>
            <person name="Drula E."/>
            <person name="Henrissat B."/>
            <person name="Kohler A."/>
            <person name="Grigoriev I.V."/>
            <person name="Martin F.M."/>
            <person name="Hacquard S."/>
        </authorList>
    </citation>
    <scope>NUCLEOTIDE SEQUENCE</scope>
    <source>
        <strain evidence="7">MPI-CAGE-CH-0235</strain>
    </source>
</reference>
<evidence type="ECO:0000256" key="2">
    <source>
        <dbReference type="ARBA" id="ARBA00022723"/>
    </source>
</evidence>
<feature type="binding site" evidence="5">
    <location>
        <position position="552"/>
    </location>
    <ligand>
        <name>Fe cation</name>
        <dbReference type="ChEBI" id="CHEBI:24875"/>
        <note>catalytic</note>
    </ligand>
</feature>
<keyword evidence="4 5" id="KW-0408">Iron</keyword>
<accession>A0A8K0WPB1</accession>
<name>A0A8K0WPB1_9HYPO</name>
<keyword evidence="3" id="KW-0560">Oxidoreductase</keyword>
<keyword evidence="8" id="KW-1185">Reference proteome</keyword>
<feature type="binding site" evidence="5">
    <location>
        <position position="226"/>
    </location>
    <ligand>
        <name>Fe cation</name>
        <dbReference type="ChEBI" id="CHEBI:24875"/>
        <note>catalytic</note>
    </ligand>
</feature>
<feature type="region of interest" description="Disordered" evidence="6">
    <location>
        <begin position="1"/>
        <end position="21"/>
    </location>
</feature>
<keyword evidence="2 5" id="KW-0479">Metal-binding</keyword>
<evidence type="ECO:0000256" key="3">
    <source>
        <dbReference type="ARBA" id="ARBA00023002"/>
    </source>
</evidence>